<dbReference type="InterPro" id="IPR052584">
    <property type="entry name" value="U2_snRNP_Complex_Component"/>
</dbReference>
<feature type="compositionally biased region" description="Acidic residues" evidence="1">
    <location>
        <begin position="440"/>
        <end position="461"/>
    </location>
</feature>
<dbReference type="SMART" id="SM00581">
    <property type="entry name" value="PSP"/>
    <property type="match status" value="1"/>
</dbReference>
<keyword evidence="4" id="KW-1185">Reference proteome</keyword>
<feature type="region of interest" description="Disordered" evidence="1">
    <location>
        <begin position="421"/>
        <end position="482"/>
    </location>
</feature>
<feature type="domain" description="PSP proline-rich" evidence="2">
    <location>
        <begin position="336"/>
        <end position="389"/>
    </location>
</feature>
<feature type="compositionally biased region" description="Basic residues" evidence="1">
    <location>
        <begin position="58"/>
        <end position="67"/>
    </location>
</feature>
<protein>
    <recommendedName>
        <fullName evidence="2">PSP proline-rich domain-containing protein</fullName>
    </recommendedName>
</protein>
<dbReference type="PANTHER" id="PTHR12785">
    <property type="entry name" value="SPLICING FACTOR 3B"/>
    <property type="match status" value="1"/>
</dbReference>
<evidence type="ECO:0000259" key="2">
    <source>
        <dbReference type="SMART" id="SM00581"/>
    </source>
</evidence>
<dbReference type="Pfam" id="PF04046">
    <property type="entry name" value="PSP"/>
    <property type="match status" value="1"/>
</dbReference>
<evidence type="ECO:0000256" key="1">
    <source>
        <dbReference type="SAM" id="MobiDB-lite"/>
    </source>
</evidence>
<feature type="region of interest" description="Disordered" evidence="1">
    <location>
        <begin position="587"/>
        <end position="637"/>
    </location>
</feature>
<evidence type="ECO:0000313" key="3">
    <source>
        <dbReference type="EMBL" id="KAJ3484599.1"/>
    </source>
</evidence>
<dbReference type="InterPro" id="IPR007180">
    <property type="entry name" value="DUF382"/>
</dbReference>
<sequence>MNPLLDANWRVSTRLCTGSTYTPQHPREKIIKNMPTQVATTTVNGLTNGDKPKVKSKNQLRRLKAKQKKAEKVTTTEENGDVDGDVRMDDAGTHRDVEYVPEQLDVKGSALEAFSDVFARFQLPPESSSVRHKPPIPHSLYSYDTRIRPLQQTLGQEPVKGEVIYSDDDMASEADSESEEKKPLSKKKARKMNRLTVAELKQLVKKPEVVEWTDVTAADPRMLLHLKSHRNTVPIPSHWSAKRDYLQGKRGIEKPPFQLPSYIADTGIATMRDAVKEKEANMSLKAKTRERVQPKMGKMDIDYQKLHDAFFKFMTKPNVTGFGEMYYEGKEFETQLKHKRPGDLSPELVEALSIPPLAPPPWLISMQRFGPPPSYPTLRIPGLNAPIPEGAQWGFHPGGWGKPPLDEYNRPLYGDVFGVLPKNTDADAGEPVDRTPWGELEPEEEEEEEESEEESEEEEMAEPAPTDGLQTPSGLETPSGMTSVVSTVAGGLETPDFLELRKNAGRAQSEIADSGPRSLYQVVPEKQASVRGLMGSDRTYDVSAVAGPSAAIPVLGDERGTKRKANGVDISIDASELEGLSEDELRRRYDQHSRGTAGVPGAGSREDFSDMIAKEMASKKQKMDRDRERRKEKEFKF</sequence>
<dbReference type="EMBL" id="JANAWD010000183">
    <property type="protein sequence ID" value="KAJ3484599.1"/>
    <property type="molecule type" value="Genomic_DNA"/>
</dbReference>
<name>A0AAD5V2W2_9APHY</name>
<dbReference type="Pfam" id="PF04037">
    <property type="entry name" value="DUF382"/>
    <property type="match status" value="1"/>
</dbReference>
<proteinExistence type="predicted"/>
<accession>A0AAD5V2W2</accession>
<feature type="compositionally biased region" description="Basic and acidic residues" evidence="1">
    <location>
        <begin position="604"/>
        <end position="637"/>
    </location>
</feature>
<dbReference type="PANTHER" id="PTHR12785:SF6">
    <property type="entry name" value="SPLICING FACTOR 3B SUBUNIT 2"/>
    <property type="match status" value="1"/>
</dbReference>
<dbReference type="InterPro" id="IPR006568">
    <property type="entry name" value="PSP_pro-rich"/>
</dbReference>
<comment type="caution">
    <text evidence="3">The sequence shown here is derived from an EMBL/GenBank/DDBJ whole genome shotgun (WGS) entry which is preliminary data.</text>
</comment>
<feature type="compositionally biased region" description="Polar residues" evidence="1">
    <location>
        <begin position="468"/>
        <end position="482"/>
    </location>
</feature>
<dbReference type="GO" id="GO:0005634">
    <property type="term" value="C:nucleus"/>
    <property type="evidence" value="ECO:0007669"/>
    <property type="project" value="InterPro"/>
</dbReference>
<reference evidence="3" key="1">
    <citation type="submission" date="2022-07" db="EMBL/GenBank/DDBJ databases">
        <title>Genome Sequence of Physisporinus lineatus.</title>
        <authorList>
            <person name="Buettner E."/>
        </authorList>
    </citation>
    <scope>NUCLEOTIDE SEQUENCE</scope>
    <source>
        <strain evidence="3">VT162</strain>
    </source>
</reference>
<evidence type="ECO:0000313" key="4">
    <source>
        <dbReference type="Proteomes" id="UP001212997"/>
    </source>
</evidence>
<feature type="region of interest" description="Disordered" evidence="1">
    <location>
        <begin position="58"/>
        <end position="87"/>
    </location>
</feature>
<dbReference type="AlphaFoldDB" id="A0AAD5V2W2"/>
<feature type="compositionally biased region" description="Acidic residues" evidence="1">
    <location>
        <begin position="169"/>
        <end position="178"/>
    </location>
</feature>
<feature type="region of interest" description="Disordered" evidence="1">
    <location>
        <begin position="169"/>
        <end position="188"/>
    </location>
</feature>
<organism evidence="3 4">
    <name type="scientific">Meripilus lineatus</name>
    <dbReference type="NCBI Taxonomy" id="2056292"/>
    <lineage>
        <taxon>Eukaryota</taxon>
        <taxon>Fungi</taxon>
        <taxon>Dikarya</taxon>
        <taxon>Basidiomycota</taxon>
        <taxon>Agaricomycotina</taxon>
        <taxon>Agaricomycetes</taxon>
        <taxon>Polyporales</taxon>
        <taxon>Meripilaceae</taxon>
        <taxon>Meripilus</taxon>
    </lineage>
</organism>
<dbReference type="Proteomes" id="UP001212997">
    <property type="component" value="Unassembled WGS sequence"/>
</dbReference>
<gene>
    <name evidence="3" type="ORF">NLI96_g5540</name>
</gene>